<evidence type="ECO:0000256" key="2">
    <source>
        <dbReference type="ARBA" id="ARBA00023033"/>
    </source>
</evidence>
<feature type="domain" description="Luciferase-like" evidence="3">
    <location>
        <begin position="27"/>
        <end position="337"/>
    </location>
</feature>
<dbReference type="Gene3D" id="3.20.20.30">
    <property type="entry name" value="Luciferase-like domain"/>
    <property type="match status" value="1"/>
</dbReference>
<reference evidence="4" key="1">
    <citation type="submission" date="2019-03" db="EMBL/GenBank/DDBJ databases">
        <title>Lake Tanganyika Metagenome-Assembled Genomes (MAGs).</title>
        <authorList>
            <person name="Tran P."/>
        </authorList>
    </citation>
    <scope>NUCLEOTIDE SEQUENCE</scope>
    <source>
        <strain evidence="4">K_DeepCast_65m_m2_066</strain>
    </source>
</reference>
<dbReference type="InterPro" id="IPR036661">
    <property type="entry name" value="Luciferase-like_sf"/>
</dbReference>
<dbReference type="InterPro" id="IPR011251">
    <property type="entry name" value="Luciferase-like_dom"/>
</dbReference>
<keyword evidence="2" id="KW-0503">Monooxygenase</keyword>
<dbReference type="PANTHER" id="PTHR30137">
    <property type="entry name" value="LUCIFERASE-LIKE MONOOXYGENASE"/>
    <property type="match status" value="1"/>
</dbReference>
<evidence type="ECO:0000313" key="4">
    <source>
        <dbReference type="EMBL" id="MBM3226054.1"/>
    </source>
</evidence>
<dbReference type="AlphaFoldDB" id="A0A937W330"/>
<dbReference type="GO" id="GO:0016705">
    <property type="term" value="F:oxidoreductase activity, acting on paired donors, with incorporation or reduction of molecular oxygen"/>
    <property type="evidence" value="ECO:0007669"/>
    <property type="project" value="InterPro"/>
</dbReference>
<evidence type="ECO:0000313" key="5">
    <source>
        <dbReference type="Proteomes" id="UP000712673"/>
    </source>
</evidence>
<dbReference type="GO" id="GO:0005829">
    <property type="term" value="C:cytosol"/>
    <property type="evidence" value="ECO:0007669"/>
    <property type="project" value="TreeGrafter"/>
</dbReference>
<evidence type="ECO:0000259" key="3">
    <source>
        <dbReference type="Pfam" id="PF00296"/>
    </source>
</evidence>
<dbReference type="InterPro" id="IPR050766">
    <property type="entry name" value="Bact_Lucif_Oxidored"/>
</dbReference>
<dbReference type="PANTHER" id="PTHR30137:SF8">
    <property type="entry name" value="BLR5498 PROTEIN"/>
    <property type="match status" value="1"/>
</dbReference>
<accession>A0A937W330</accession>
<name>A0A937W330_UNCTE</name>
<keyword evidence="1" id="KW-0560">Oxidoreductase</keyword>
<dbReference type="SUPFAM" id="SSF51679">
    <property type="entry name" value="Bacterial luciferase-like"/>
    <property type="match status" value="1"/>
</dbReference>
<evidence type="ECO:0000256" key="1">
    <source>
        <dbReference type="ARBA" id="ARBA00023002"/>
    </source>
</evidence>
<dbReference type="Proteomes" id="UP000712673">
    <property type="component" value="Unassembled WGS sequence"/>
</dbReference>
<dbReference type="GO" id="GO:0004497">
    <property type="term" value="F:monooxygenase activity"/>
    <property type="evidence" value="ECO:0007669"/>
    <property type="project" value="UniProtKB-KW"/>
</dbReference>
<comment type="caution">
    <text evidence="4">The sequence shown here is derived from an EMBL/GenBank/DDBJ whole genome shotgun (WGS) entry which is preliminary data.</text>
</comment>
<dbReference type="Pfam" id="PF00296">
    <property type="entry name" value="Bac_luciferase"/>
    <property type="match status" value="1"/>
</dbReference>
<dbReference type="EMBL" id="VGLS01000772">
    <property type="protein sequence ID" value="MBM3226054.1"/>
    <property type="molecule type" value="Genomic_DNA"/>
</dbReference>
<proteinExistence type="predicted"/>
<sequence length="369" mass="40929">MEFGCFFVGQRPLVHEQYVDGQPNPLPIARTDAQVYHDILRGARLAETLGFDSVWIAEHAFSEHSIISAPHTLLGAIAAQTTRVKVGVACSIVPWYHPLRLAQDLATLDIISEGRLVIGIGRGYQKQEFDAYGMDIAESRQRFVEGMDITLKAWSQDQITYEGQFYTIPEVRVIPKPLQQPHPPIAMAVTHSPASVDFAVQHRWGIVTVGSTFFPAAPEADENLITLYRTKMLASGVASDDLTIIAARNTYVAARDGEAHAFMQPRFQWAGDLAQYLRSPVSALARAGSLQGYENYARDPFIDPELVQRRGQEAMGAIGTPAQVTATIKDLQAKHVTHFLCYMDLGGLSYEEMAPAMRLFAEQVMPHFK</sequence>
<gene>
    <name evidence="4" type="ORF">FJZ47_19980</name>
</gene>
<protein>
    <submittedName>
        <fullName evidence="4">LLM class flavin-dependent oxidoreductase</fullName>
    </submittedName>
</protein>
<organism evidence="4 5">
    <name type="scientific">Tectimicrobiota bacterium</name>
    <dbReference type="NCBI Taxonomy" id="2528274"/>
    <lineage>
        <taxon>Bacteria</taxon>
        <taxon>Pseudomonadati</taxon>
        <taxon>Nitrospinota/Tectimicrobiota group</taxon>
        <taxon>Candidatus Tectimicrobiota</taxon>
    </lineage>
</organism>